<protein>
    <submittedName>
        <fullName evidence="1">Aminopeptidase-like protein</fullName>
    </submittedName>
</protein>
<name>A0ACC0DFZ9_9PEZI</name>
<proteinExistence type="predicted"/>
<dbReference type="EMBL" id="MU394286">
    <property type="protein sequence ID" value="KAI6091665.1"/>
    <property type="molecule type" value="Genomic_DNA"/>
</dbReference>
<evidence type="ECO:0000313" key="1">
    <source>
        <dbReference type="EMBL" id="KAI6091665.1"/>
    </source>
</evidence>
<gene>
    <name evidence="1" type="ORF">F4821DRAFT_189244</name>
</gene>
<reference evidence="1 2" key="1">
    <citation type="journal article" date="2022" name="New Phytol.">
        <title>Ecological generalism drives hyperdiversity of secondary metabolite gene clusters in xylarialean endophytes.</title>
        <authorList>
            <person name="Franco M.E.E."/>
            <person name="Wisecaver J.H."/>
            <person name="Arnold A.E."/>
            <person name="Ju Y.M."/>
            <person name="Slot J.C."/>
            <person name="Ahrendt S."/>
            <person name="Moore L.P."/>
            <person name="Eastman K.E."/>
            <person name="Scott K."/>
            <person name="Konkel Z."/>
            <person name="Mondo S.J."/>
            <person name="Kuo A."/>
            <person name="Hayes R.D."/>
            <person name="Haridas S."/>
            <person name="Andreopoulos B."/>
            <person name="Riley R."/>
            <person name="LaButti K."/>
            <person name="Pangilinan J."/>
            <person name="Lipzen A."/>
            <person name="Amirebrahimi M."/>
            <person name="Yan J."/>
            <person name="Adam C."/>
            <person name="Keymanesh K."/>
            <person name="Ng V."/>
            <person name="Louie K."/>
            <person name="Northen T."/>
            <person name="Drula E."/>
            <person name="Henrissat B."/>
            <person name="Hsieh H.M."/>
            <person name="Youens-Clark K."/>
            <person name="Lutzoni F."/>
            <person name="Miadlikowska J."/>
            <person name="Eastwood D.C."/>
            <person name="Hamelin R.C."/>
            <person name="Grigoriev I.V."/>
            <person name="U'Ren J.M."/>
        </authorList>
    </citation>
    <scope>NUCLEOTIDE SEQUENCE [LARGE SCALE GENOMIC DNA]</scope>
    <source>
        <strain evidence="1 2">ER1909</strain>
    </source>
</reference>
<sequence length="508" mass="56201">MKLRQLPLWQLERHLKPHTRSFSTRLTTQFSTTPSLPRLPPPLTRPNPKCKTRDSRPYSTVVPASELLFGQPVHETHPHLLAPGELTPGITAVEYHDRRTALCESLPPDSAVILPSATLKYRSGAVFYPFRQESNFLYLTGFSEPDSLAVLRRVGDKPGEYLFHLYCRPKDPKAEQWKGPWSGVDAARDVWNADEAGDIGRVESSLAGALKGVTKIFTDAELTKYGTPTKLGSLVRSAAPSASTLPLQSHINVLRAVKSTAETVNMRLAGQQSGRALTDAMREPWKTEKELAAYLEFHYQTSGLDGPAYIPVVAGGSRALLIHYVLNNARLNDSDFVLVDAGGEYGTYIADITRTWPVSGKFSQPQKDLYNAVLRTQRSLVSMCRASANTTLDKLHQITENTLSDQLKQLGFDMSGDAMNVLFPHHVGHYIGLDVHDVPGYPRNVILKEGHCITIEPGVYVPDDERWPKAFRGLGIRIEDSVCVGGDNPLILTTEAVKEIDDIEGLRS</sequence>
<keyword evidence="2" id="KW-1185">Reference proteome</keyword>
<comment type="caution">
    <text evidence="1">The sequence shown here is derived from an EMBL/GenBank/DDBJ whole genome shotgun (WGS) entry which is preliminary data.</text>
</comment>
<dbReference type="Proteomes" id="UP001497680">
    <property type="component" value="Unassembled WGS sequence"/>
</dbReference>
<organism evidence="1 2">
    <name type="scientific">Hypoxylon rubiginosum</name>
    <dbReference type="NCBI Taxonomy" id="110542"/>
    <lineage>
        <taxon>Eukaryota</taxon>
        <taxon>Fungi</taxon>
        <taxon>Dikarya</taxon>
        <taxon>Ascomycota</taxon>
        <taxon>Pezizomycotina</taxon>
        <taxon>Sordariomycetes</taxon>
        <taxon>Xylariomycetidae</taxon>
        <taxon>Xylariales</taxon>
        <taxon>Hypoxylaceae</taxon>
        <taxon>Hypoxylon</taxon>
    </lineage>
</organism>
<accession>A0ACC0DFZ9</accession>
<evidence type="ECO:0000313" key="2">
    <source>
        <dbReference type="Proteomes" id="UP001497680"/>
    </source>
</evidence>